<feature type="domain" description="SRP54-type proteins GTP-binding" evidence="4">
    <location>
        <begin position="90"/>
        <end position="281"/>
    </location>
</feature>
<protein>
    <recommendedName>
        <fullName evidence="4">SRP54-type proteins GTP-binding domain-containing protein</fullName>
    </recommendedName>
</protein>
<feature type="region of interest" description="Disordered" evidence="3">
    <location>
        <begin position="1"/>
        <end position="40"/>
    </location>
</feature>
<comment type="caution">
    <text evidence="5">The sequence shown here is derived from an EMBL/GenBank/DDBJ whole genome shotgun (WGS) entry which is preliminary data.</text>
</comment>
<evidence type="ECO:0000256" key="1">
    <source>
        <dbReference type="ARBA" id="ARBA00022741"/>
    </source>
</evidence>
<reference evidence="5" key="1">
    <citation type="submission" date="2022-07" db="EMBL/GenBank/DDBJ databases">
        <title>Bombella genomes.</title>
        <authorList>
            <person name="Harer L."/>
            <person name="Styblova S."/>
            <person name="Ehrmann M."/>
        </authorList>
    </citation>
    <scope>NUCLEOTIDE SEQUENCE</scope>
    <source>
        <strain evidence="5">TMW 2.2543</strain>
    </source>
</reference>
<proteinExistence type="predicted"/>
<dbReference type="SMART" id="SM00962">
    <property type="entry name" value="SRP54"/>
    <property type="match status" value="1"/>
</dbReference>
<keyword evidence="6" id="KW-1185">Reference proteome</keyword>
<dbReference type="Proteomes" id="UP001165576">
    <property type="component" value="Unassembled WGS sequence"/>
</dbReference>
<sequence>MNSSFSYHTHYPHPASTTVAKTQPASPPPQPATPQAEAGEVALPSNSLSIPDILAWHSIPQDLINAMAGSSLAAGLERMITFSPFPLLPGIPMALGGASGSGKSLTLAKLAARYARQARQSNGRIRRPLVLACDSTPGSYIKLASILRGCDIDLIKAYGGLSPDLIDGYNRIILVDLPGLCVYSPTAMAEMKEVVERTRASLSLVIPAGMDPEESTDIAAAFHQCGAKSMIASRMEQSGRIGSIITAAACGLALTYGSYSGSINEGFTQLTPTILARRLLVLPG</sequence>
<keyword evidence="1" id="KW-0547">Nucleotide-binding</keyword>
<name>A0ABT3WG81_9PROT</name>
<organism evidence="5 6">
    <name type="scientific">Bombella pluederhausensis</name>
    <dbReference type="NCBI Taxonomy" id="2967336"/>
    <lineage>
        <taxon>Bacteria</taxon>
        <taxon>Pseudomonadati</taxon>
        <taxon>Pseudomonadota</taxon>
        <taxon>Alphaproteobacteria</taxon>
        <taxon>Acetobacterales</taxon>
        <taxon>Acetobacteraceae</taxon>
        <taxon>Bombella</taxon>
    </lineage>
</organism>
<dbReference type="InterPro" id="IPR027417">
    <property type="entry name" value="P-loop_NTPase"/>
</dbReference>
<gene>
    <name evidence="5" type="ORF">NQF86_05325</name>
</gene>
<evidence type="ECO:0000313" key="6">
    <source>
        <dbReference type="Proteomes" id="UP001165576"/>
    </source>
</evidence>
<accession>A0ABT3WG81</accession>
<dbReference type="Pfam" id="PF00448">
    <property type="entry name" value="SRP54"/>
    <property type="match status" value="1"/>
</dbReference>
<dbReference type="Gene3D" id="3.40.50.300">
    <property type="entry name" value="P-loop containing nucleotide triphosphate hydrolases"/>
    <property type="match status" value="1"/>
</dbReference>
<evidence type="ECO:0000256" key="2">
    <source>
        <dbReference type="ARBA" id="ARBA00023134"/>
    </source>
</evidence>
<evidence type="ECO:0000259" key="4">
    <source>
        <dbReference type="SMART" id="SM00962"/>
    </source>
</evidence>
<evidence type="ECO:0000256" key="3">
    <source>
        <dbReference type="SAM" id="MobiDB-lite"/>
    </source>
</evidence>
<dbReference type="EMBL" id="JANIDY010000002">
    <property type="protein sequence ID" value="MCX5618082.1"/>
    <property type="molecule type" value="Genomic_DNA"/>
</dbReference>
<dbReference type="InterPro" id="IPR000897">
    <property type="entry name" value="SRP54_GTPase_dom"/>
</dbReference>
<dbReference type="SUPFAM" id="SSF52540">
    <property type="entry name" value="P-loop containing nucleoside triphosphate hydrolases"/>
    <property type="match status" value="1"/>
</dbReference>
<keyword evidence="2" id="KW-0342">GTP-binding</keyword>
<dbReference type="RefSeq" id="WP_266116597.1">
    <property type="nucleotide sequence ID" value="NZ_JANIDY010000002.1"/>
</dbReference>
<evidence type="ECO:0000313" key="5">
    <source>
        <dbReference type="EMBL" id="MCX5618082.1"/>
    </source>
</evidence>